<accession>A0ABQ1YDJ3</accession>
<dbReference type="InterPro" id="IPR015867">
    <property type="entry name" value="N-reg_PII/ATP_PRibTrfase_C"/>
</dbReference>
<sequence>MLPVKAGFLGDARLVFGVMEINPPDLPVCIEIIDDPGKIRLFITENRNLLASAFAVTENTETYRVVSRPD</sequence>
<organism evidence="1 2">
    <name type="scientific">Dyadobacter endophyticus</name>
    <dbReference type="NCBI Taxonomy" id="1749036"/>
    <lineage>
        <taxon>Bacteria</taxon>
        <taxon>Pseudomonadati</taxon>
        <taxon>Bacteroidota</taxon>
        <taxon>Cytophagia</taxon>
        <taxon>Cytophagales</taxon>
        <taxon>Spirosomataceae</taxon>
        <taxon>Dyadobacter</taxon>
    </lineage>
</organism>
<reference evidence="2" key="1">
    <citation type="journal article" date="2019" name="Int. J. Syst. Evol. Microbiol.">
        <title>The Global Catalogue of Microorganisms (GCM) 10K type strain sequencing project: providing services to taxonomists for standard genome sequencing and annotation.</title>
        <authorList>
            <consortium name="The Broad Institute Genomics Platform"/>
            <consortium name="The Broad Institute Genome Sequencing Center for Infectious Disease"/>
            <person name="Wu L."/>
            <person name="Ma J."/>
        </authorList>
    </citation>
    <scope>NUCLEOTIDE SEQUENCE [LARGE SCALE GENOMIC DNA]</scope>
    <source>
        <strain evidence="2">CGMCC 1.15288</strain>
    </source>
</reference>
<dbReference type="Gene3D" id="3.30.70.120">
    <property type="match status" value="1"/>
</dbReference>
<dbReference type="InterPro" id="IPR011322">
    <property type="entry name" value="N-reg_PII-like_a/b"/>
</dbReference>
<dbReference type="SUPFAM" id="SSF54913">
    <property type="entry name" value="GlnB-like"/>
    <property type="match status" value="1"/>
</dbReference>
<keyword evidence="2" id="KW-1185">Reference proteome</keyword>
<evidence type="ECO:0000313" key="2">
    <source>
        <dbReference type="Proteomes" id="UP000600214"/>
    </source>
</evidence>
<name>A0ABQ1YDJ3_9BACT</name>
<protein>
    <submittedName>
        <fullName evidence="1">Uncharacterized protein</fullName>
    </submittedName>
</protein>
<dbReference type="Proteomes" id="UP000600214">
    <property type="component" value="Unassembled WGS sequence"/>
</dbReference>
<proteinExistence type="predicted"/>
<dbReference type="EMBL" id="BMIA01000001">
    <property type="protein sequence ID" value="GGH20575.1"/>
    <property type="molecule type" value="Genomic_DNA"/>
</dbReference>
<gene>
    <name evidence="1" type="ORF">GCM10007423_01040</name>
</gene>
<comment type="caution">
    <text evidence="1">The sequence shown here is derived from an EMBL/GenBank/DDBJ whole genome shotgun (WGS) entry which is preliminary data.</text>
</comment>
<evidence type="ECO:0000313" key="1">
    <source>
        <dbReference type="EMBL" id="GGH20575.1"/>
    </source>
</evidence>